<organism evidence="1 2">
    <name type="scientific">Pseudonocardia adelaidensis</name>
    <dbReference type="NCBI Taxonomy" id="648754"/>
    <lineage>
        <taxon>Bacteria</taxon>
        <taxon>Bacillati</taxon>
        <taxon>Actinomycetota</taxon>
        <taxon>Actinomycetes</taxon>
        <taxon>Pseudonocardiales</taxon>
        <taxon>Pseudonocardiaceae</taxon>
        <taxon>Pseudonocardia</taxon>
    </lineage>
</organism>
<dbReference type="GO" id="GO:0032259">
    <property type="term" value="P:methylation"/>
    <property type="evidence" value="ECO:0007669"/>
    <property type="project" value="UniProtKB-KW"/>
</dbReference>
<evidence type="ECO:0000313" key="1">
    <source>
        <dbReference type="EMBL" id="GAA5136109.1"/>
    </source>
</evidence>
<dbReference type="RefSeq" id="WP_345610664.1">
    <property type="nucleotide sequence ID" value="NZ_BAABJO010000033.1"/>
</dbReference>
<proteinExistence type="predicted"/>
<dbReference type="EMBL" id="BAABJO010000033">
    <property type="protein sequence ID" value="GAA5136109.1"/>
    <property type="molecule type" value="Genomic_DNA"/>
</dbReference>
<evidence type="ECO:0000313" key="2">
    <source>
        <dbReference type="Proteomes" id="UP001500804"/>
    </source>
</evidence>
<dbReference type="Pfam" id="PF04672">
    <property type="entry name" value="Methyltransf_19"/>
    <property type="match status" value="1"/>
</dbReference>
<reference evidence="2" key="1">
    <citation type="journal article" date="2019" name="Int. J. Syst. Evol. Microbiol.">
        <title>The Global Catalogue of Microorganisms (GCM) 10K type strain sequencing project: providing services to taxonomists for standard genome sequencing and annotation.</title>
        <authorList>
            <consortium name="The Broad Institute Genomics Platform"/>
            <consortium name="The Broad Institute Genome Sequencing Center for Infectious Disease"/>
            <person name="Wu L."/>
            <person name="Ma J."/>
        </authorList>
    </citation>
    <scope>NUCLEOTIDE SEQUENCE [LARGE SCALE GENOMIC DNA]</scope>
    <source>
        <strain evidence="2">JCM 18302</strain>
    </source>
</reference>
<comment type="caution">
    <text evidence="1">The sequence shown here is derived from an EMBL/GenBank/DDBJ whole genome shotgun (WGS) entry which is preliminary data.</text>
</comment>
<dbReference type="InterPro" id="IPR029063">
    <property type="entry name" value="SAM-dependent_MTases_sf"/>
</dbReference>
<name>A0ABP9P215_9PSEU</name>
<keyword evidence="1" id="KW-0489">Methyltransferase</keyword>
<dbReference type="GO" id="GO:0008168">
    <property type="term" value="F:methyltransferase activity"/>
    <property type="evidence" value="ECO:0007669"/>
    <property type="project" value="UniProtKB-KW"/>
</dbReference>
<dbReference type="SUPFAM" id="SSF53335">
    <property type="entry name" value="S-adenosyl-L-methionine-dependent methyltransferases"/>
    <property type="match status" value="1"/>
</dbReference>
<keyword evidence="2" id="KW-1185">Reference proteome</keyword>
<gene>
    <name evidence="1" type="ORF">GCM10023320_66730</name>
</gene>
<dbReference type="Proteomes" id="UP001500804">
    <property type="component" value="Unassembled WGS sequence"/>
</dbReference>
<dbReference type="Gene3D" id="3.40.50.150">
    <property type="entry name" value="Vaccinia Virus protein VP39"/>
    <property type="match status" value="1"/>
</dbReference>
<keyword evidence="1" id="KW-0808">Transferase</keyword>
<dbReference type="PIRSF" id="PIRSF017393">
    <property type="entry name" value="MTase_SAV2177"/>
    <property type="match status" value="1"/>
</dbReference>
<protein>
    <submittedName>
        <fullName evidence="1">SAM-dependent methyltransferase</fullName>
    </submittedName>
</protein>
<sequence>MPDQSSDPFVHTGIDTTVAHSARVWNYWLGGKDNYAVDREVGDAWMALYPEIVEKARESRAFLRRVVRFLAGEAGIRQFLDIGTGLPTADNTHEVAQGVAPGVRVVYVDNDPLVLAHARALLVGTPEGATQYLHADVRDVDELLRGAAEILDFTEPIAILMFGLLGHIKDTTEARTLVKRILAPMPSGSYLAIADGAPTERARVAEEEQVKKTGNIPYLNREPEEIASFFDGLEFLEPGFGSVSSWRPERPVGDVSVLTVAPPHVDEYGGLARKP</sequence>
<accession>A0ABP9P215</accession>
<dbReference type="InterPro" id="IPR006764">
    <property type="entry name" value="SAM_dep_MeTrfase_SAV2177_type"/>
</dbReference>